<evidence type="ECO:0000313" key="2">
    <source>
        <dbReference type="Proteomes" id="UP000322873"/>
    </source>
</evidence>
<dbReference type="Gene3D" id="3.10.450.50">
    <property type="match status" value="1"/>
</dbReference>
<dbReference type="AlphaFoldDB" id="A0A5M9JLB2"/>
<dbReference type="SUPFAM" id="SSF54427">
    <property type="entry name" value="NTF2-like"/>
    <property type="match status" value="1"/>
</dbReference>
<reference evidence="1 2" key="1">
    <citation type="submission" date="2019-06" db="EMBL/GenBank/DDBJ databases">
        <title>Genome Sequence of the Brown Rot Fungal Pathogen Monilinia fructicola.</title>
        <authorList>
            <person name="De Miccolis Angelini R.M."/>
            <person name="Landi L."/>
            <person name="Abate D."/>
            <person name="Pollastro S."/>
            <person name="Romanazzi G."/>
            <person name="Faretra F."/>
        </authorList>
    </citation>
    <scope>NUCLEOTIDE SEQUENCE [LARGE SCALE GENOMIC DNA]</scope>
    <source>
        <strain evidence="1 2">Mfrc123</strain>
    </source>
</reference>
<comment type="caution">
    <text evidence="1">The sequence shown here is derived from an EMBL/GenBank/DDBJ whole genome shotgun (WGS) entry which is preliminary data.</text>
</comment>
<dbReference type="Proteomes" id="UP000322873">
    <property type="component" value="Unassembled WGS sequence"/>
</dbReference>
<evidence type="ECO:0000313" key="1">
    <source>
        <dbReference type="EMBL" id="KAA8568769.1"/>
    </source>
</evidence>
<protein>
    <recommendedName>
        <fullName evidence="3">SnoaL-like domain-containing protein</fullName>
    </recommendedName>
</protein>
<dbReference type="PANTHER" id="PTHR39401">
    <property type="entry name" value="SNOAL-LIKE DOMAIN-CONTAINING PROTEIN"/>
    <property type="match status" value="1"/>
</dbReference>
<dbReference type="InterPro" id="IPR032710">
    <property type="entry name" value="NTF2-like_dom_sf"/>
</dbReference>
<organism evidence="1 2">
    <name type="scientific">Monilinia fructicola</name>
    <name type="common">Brown rot fungus</name>
    <name type="synonym">Ciboria fructicola</name>
    <dbReference type="NCBI Taxonomy" id="38448"/>
    <lineage>
        <taxon>Eukaryota</taxon>
        <taxon>Fungi</taxon>
        <taxon>Dikarya</taxon>
        <taxon>Ascomycota</taxon>
        <taxon>Pezizomycotina</taxon>
        <taxon>Leotiomycetes</taxon>
        <taxon>Helotiales</taxon>
        <taxon>Sclerotiniaceae</taxon>
        <taxon>Monilinia</taxon>
    </lineage>
</organism>
<dbReference type="EMBL" id="VICG01000009">
    <property type="protein sequence ID" value="KAA8568769.1"/>
    <property type="molecule type" value="Genomic_DNA"/>
</dbReference>
<name>A0A5M9JLB2_MONFR</name>
<sequence length="279" mass="32194">MAGVYLDARWLAIPRVMDGLWLQWNGMELNGADWCNRFMKWKLPLIEWRVVYIIPTCTANWNDRILNSMIILLLRSHGTNRTSLPFLNLIHRSVSYDLLRISTCAVIRFEGLKKDSRDIRDRKDRESVEGEKKDMSSHTYASAYPAGVQAKEGIREFFEAFYRLSDREGGHEEYADQFAEDAELVMGIKRVKGKEEILAFRKSMWEKVASRLHTAHKIFPFGQDSNEVMLFGTVAYGLRDGRKAEVEWAGRAVLVQEGGKWKLGFYQVYLDSAAVQNAK</sequence>
<dbReference type="PANTHER" id="PTHR39401:SF1">
    <property type="entry name" value="SNOAL-LIKE DOMAIN-CONTAINING PROTEIN"/>
    <property type="match status" value="1"/>
</dbReference>
<accession>A0A5M9JLB2</accession>
<gene>
    <name evidence="1" type="ORF">EYC84_007761</name>
</gene>
<proteinExistence type="predicted"/>
<evidence type="ECO:0008006" key="3">
    <source>
        <dbReference type="Google" id="ProtNLM"/>
    </source>
</evidence>
<keyword evidence="2" id="KW-1185">Reference proteome</keyword>
<dbReference type="VEuPathDB" id="FungiDB:MFRU_012g02520"/>